<accession>A0ACC8XH78</accession>
<dbReference type="EMBL" id="LJHD01000172">
    <property type="protein sequence ID" value="ONI42929.1"/>
    <property type="molecule type" value="Genomic_DNA"/>
</dbReference>
<proteinExistence type="predicted"/>
<dbReference type="Proteomes" id="UP000188637">
    <property type="component" value="Unassembled WGS sequence"/>
</dbReference>
<evidence type="ECO:0000313" key="1">
    <source>
        <dbReference type="EMBL" id="ONI42929.1"/>
    </source>
</evidence>
<organism evidence="1 2">
    <name type="scientific">Candidatus Epulonipiscium fishelsonii</name>
    <dbReference type="NCBI Taxonomy" id="77094"/>
    <lineage>
        <taxon>Bacteria</taxon>
        <taxon>Bacillati</taxon>
        <taxon>Bacillota</taxon>
        <taxon>Clostridia</taxon>
        <taxon>Lachnospirales</taxon>
        <taxon>Lachnospiraceae</taxon>
        <taxon>Candidatus Epulonipiscium</taxon>
    </lineage>
</organism>
<comment type="caution">
    <text evidence="1">The sequence shown here is derived from an EMBL/GenBank/DDBJ whole genome shotgun (WGS) entry which is preliminary data.</text>
</comment>
<sequence>MENNKIHISTIPMSKRIIAYLTILVGYFFYCYNFSVIDYVRPFLVEDYGMTMEQTALFYTWQSVGAMIGAFGCAWLAENFGRKKVLIIITLLNGVCTIINMIFPTYLLWALMRLVIGISLGGYYTVAVATMVGLFEPKVRGKVVATASILFPISTIVMANLGGFFGEAGWESILWLGGIPPILAAICMIFFVPDDKKVEGYGLSSSITVSQTETKKGTWGEMFSSKYARFTISCMLLSGLNFMGYQFFSGFITVYLRDVRAFDMATMGILISAASSGQLIGGWLWGASADKFGRKVNAFGFFLSSIMLCLYFVAPQNVIILSVIGFFYGVGLNSASIWGGYFTEMFPLHLRSMGASLFHGGRIISLFAPSMVVAVGNMFSLQVAMWGAPIIFTVAGLLWLTLPETFKKGKFYKGYDPNEQAQA</sequence>
<evidence type="ECO:0000313" key="2">
    <source>
        <dbReference type="Proteomes" id="UP000188637"/>
    </source>
</evidence>
<name>A0ACC8XH78_9FIRM</name>
<reference evidence="1" key="1">
    <citation type="submission" date="2016-08" db="EMBL/GenBank/DDBJ databases">
        <authorList>
            <person name="Ngugi D.K."/>
            <person name="Miyake S."/>
            <person name="Stingl U."/>
        </authorList>
    </citation>
    <scope>NUCLEOTIDE SEQUENCE</scope>
    <source>
        <strain evidence="1">SCG-D08WGA-EpuloA1</strain>
    </source>
</reference>
<keyword evidence="2" id="KW-1185">Reference proteome</keyword>
<protein>
    <submittedName>
        <fullName evidence="1">MFS transporter</fullName>
    </submittedName>
</protein>
<gene>
    <name evidence="1" type="ORF">AN640_06925</name>
</gene>